<dbReference type="SUPFAM" id="SSF158442">
    <property type="entry name" value="DsbB-like"/>
    <property type="match status" value="1"/>
</dbReference>
<dbReference type="GO" id="GO:0006457">
    <property type="term" value="P:protein folding"/>
    <property type="evidence" value="ECO:0007669"/>
    <property type="project" value="InterPro"/>
</dbReference>
<evidence type="ECO:0000256" key="3">
    <source>
        <dbReference type="ARBA" id="ARBA00022692"/>
    </source>
</evidence>
<evidence type="ECO:0000256" key="1">
    <source>
        <dbReference type="ARBA" id="ARBA00004651"/>
    </source>
</evidence>
<dbReference type="Gene3D" id="1.20.1550.10">
    <property type="entry name" value="DsbB-like"/>
    <property type="match status" value="1"/>
</dbReference>
<dbReference type="InterPro" id="IPR003752">
    <property type="entry name" value="DiS_bond_form_DsbB/BdbC"/>
</dbReference>
<protein>
    <submittedName>
        <fullName evidence="7">Disulfide bond formation protein DsbB</fullName>
    </submittedName>
</protein>
<evidence type="ECO:0000256" key="2">
    <source>
        <dbReference type="ARBA" id="ARBA00022475"/>
    </source>
</evidence>
<reference evidence="7 8" key="1">
    <citation type="submission" date="2016-07" db="EMBL/GenBank/DDBJ databases">
        <title>Draft genome of a psychrotolerant acidophile Acidithiobacillus ferrivorans strain YL15.</title>
        <authorList>
            <person name="Peng T."/>
            <person name="Ma L."/>
            <person name="Nan M."/>
            <person name="An N."/>
            <person name="Wang M."/>
            <person name="Qiu G."/>
            <person name="Zeng W."/>
        </authorList>
    </citation>
    <scope>NUCLEOTIDE SEQUENCE [LARGE SCALE GENOMIC DNA]</scope>
    <source>
        <strain evidence="7 8">YL15</strain>
    </source>
</reference>
<dbReference type="InterPro" id="IPR023380">
    <property type="entry name" value="DsbB-like_sf"/>
</dbReference>
<evidence type="ECO:0000256" key="6">
    <source>
        <dbReference type="SAM" id="Phobius"/>
    </source>
</evidence>
<comment type="caution">
    <text evidence="7">The sequence shown here is derived from an EMBL/GenBank/DDBJ whole genome shotgun (WGS) entry which is preliminary data.</text>
</comment>
<gene>
    <name evidence="7" type="ORF">BBC27_11735</name>
</gene>
<dbReference type="Proteomes" id="UP000093129">
    <property type="component" value="Unassembled WGS sequence"/>
</dbReference>
<dbReference type="PANTHER" id="PTHR36570">
    <property type="entry name" value="DISULFIDE BOND FORMATION PROTEIN B"/>
    <property type="match status" value="1"/>
</dbReference>
<feature type="transmembrane region" description="Helical" evidence="6">
    <location>
        <begin position="12"/>
        <end position="37"/>
    </location>
</feature>
<feature type="transmembrane region" description="Helical" evidence="6">
    <location>
        <begin position="153"/>
        <end position="172"/>
    </location>
</feature>
<feature type="transmembrane region" description="Helical" evidence="6">
    <location>
        <begin position="76"/>
        <end position="95"/>
    </location>
</feature>
<sequence length="178" mass="19180">MGRFTERIMNPRYLPSLIAVLVVLAATGALALALWLQFAMDYTPCSLCIYQRLANLAVLVIVVMGLFWTGAAQRGLWLLASAYALAGAGLAGWQWHLTAVATHRVERCAAVNLLPGEHSFGSWGKDFASALSGHGSCAAAGARTLAGWPITHWSLVFFLICAVLLWIAQWLAGRLGKL</sequence>
<organism evidence="7 8">
    <name type="scientific">Acidithiobacillus ferrivorans</name>
    <dbReference type="NCBI Taxonomy" id="160808"/>
    <lineage>
        <taxon>Bacteria</taxon>
        <taxon>Pseudomonadati</taxon>
        <taxon>Pseudomonadota</taxon>
        <taxon>Acidithiobacillia</taxon>
        <taxon>Acidithiobacillales</taxon>
        <taxon>Acidithiobacillaceae</taxon>
        <taxon>Acidithiobacillus</taxon>
    </lineage>
</organism>
<dbReference type="GO" id="GO:0015035">
    <property type="term" value="F:protein-disulfide reductase activity"/>
    <property type="evidence" value="ECO:0007669"/>
    <property type="project" value="InterPro"/>
</dbReference>
<dbReference type="EMBL" id="MASQ01000089">
    <property type="protein sequence ID" value="OCB02696.1"/>
    <property type="molecule type" value="Genomic_DNA"/>
</dbReference>
<accession>A0A1B9BYA1</accession>
<keyword evidence="2" id="KW-1003">Cell membrane</keyword>
<keyword evidence="5 6" id="KW-0472">Membrane</keyword>
<evidence type="ECO:0000313" key="8">
    <source>
        <dbReference type="Proteomes" id="UP000093129"/>
    </source>
</evidence>
<proteinExistence type="predicted"/>
<name>A0A1B9BYA1_9PROT</name>
<keyword evidence="3 6" id="KW-0812">Transmembrane</keyword>
<dbReference type="GO" id="GO:0005886">
    <property type="term" value="C:plasma membrane"/>
    <property type="evidence" value="ECO:0007669"/>
    <property type="project" value="UniProtKB-SubCell"/>
</dbReference>
<keyword evidence="4 6" id="KW-1133">Transmembrane helix</keyword>
<comment type="subcellular location">
    <subcellularLocation>
        <location evidence="1">Cell membrane</location>
        <topology evidence="1">Multi-pass membrane protein</topology>
    </subcellularLocation>
</comment>
<dbReference type="AlphaFoldDB" id="A0A1B9BYA1"/>
<evidence type="ECO:0000256" key="4">
    <source>
        <dbReference type="ARBA" id="ARBA00022989"/>
    </source>
</evidence>
<dbReference type="OrthoDB" id="5297738at2"/>
<dbReference type="PANTHER" id="PTHR36570:SF3">
    <property type="entry name" value="DISULFIDE BOND FORMATION PROTEIN B"/>
    <property type="match status" value="1"/>
</dbReference>
<dbReference type="Pfam" id="PF02600">
    <property type="entry name" value="DsbB"/>
    <property type="match status" value="1"/>
</dbReference>
<dbReference type="InterPro" id="IPR050183">
    <property type="entry name" value="DsbB"/>
</dbReference>
<feature type="transmembrane region" description="Helical" evidence="6">
    <location>
        <begin position="49"/>
        <end position="69"/>
    </location>
</feature>
<evidence type="ECO:0000313" key="7">
    <source>
        <dbReference type="EMBL" id="OCB02696.1"/>
    </source>
</evidence>
<evidence type="ECO:0000256" key="5">
    <source>
        <dbReference type="ARBA" id="ARBA00023136"/>
    </source>
</evidence>